<dbReference type="Proteomes" id="UP000041394">
    <property type="component" value="Unassembled WGS sequence"/>
</dbReference>
<dbReference type="Proteomes" id="UP000038622">
    <property type="component" value="Unassembled WGS sequence"/>
</dbReference>
<evidence type="ECO:0000313" key="5">
    <source>
        <dbReference type="Proteomes" id="UP000041394"/>
    </source>
</evidence>
<evidence type="ECO:0000313" key="2">
    <source>
        <dbReference type="EMBL" id="CRF42237.1"/>
    </source>
</evidence>
<name>A0A0K2X6U5_9HELI</name>
<dbReference type="AlphaFoldDB" id="A0A0K2X6U5"/>
<dbReference type="Proteomes" id="UP000045175">
    <property type="component" value="Unassembled WGS sequence"/>
</dbReference>
<sequence length="59" mass="7128">MVALFLWPFKAWAVWPLGFLHKNFLNNKNQKQGWQRIKELWACFKFVCVKIALYLGRQT</sequence>
<dbReference type="EMBL" id="CDML01000032">
    <property type="protein sequence ID" value="CRF41153.1"/>
    <property type="molecule type" value="Genomic_DNA"/>
</dbReference>
<organism evidence="2 6">
    <name type="scientific">Helicobacter ailurogastricus</name>
    <dbReference type="NCBI Taxonomy" id="1578720"/>
    <lineage>
        <taxon>Bacteria</taxon>
        <taxon>Pseudomonadati</taxon>
        <taxon>Campylobacterota</taxon>
        <taxon>Epsilonproteobacteria</taxon>
        <taxon>Campylobacterales</taxon>
        <taxon>Helicobacteraceae</taxon>
        <taxon>Helicobacter</taxon>
    </lineage>
</organism>
<evidence type="ECO:0000313" key="6">
    <source>
        <dbReference type="Proteomes" id="UP000045175"/>
    </source>
</evidence>
<accession>A0A0K2X6U5</accession>
<dbReference type="STRING" id="1578720.HAL011_09370"/>
<dbReference type="EMBL" id="CDMH01000018">
    <property type="protein sequence ID" value="CRF42237.1"/>
    <property type="molecule type" value="Genomic_DNA"/>
</dbReference>
<keyword evidence="4" id="KW-1185">Reference proteome</keyword>
<evidence type="ECO:0000313" key="3">
    <source>
        <dbReference type="EMBL" id="CRF43585.1"/>
    </source>
</evidence>
<evidence type="ECO:0000313" key="1">
    <source>
        <dbReference type="EMBL" id="CRF41153.1"/>
    </source>
</evidence>
<reference evidence="4" key="3">
    <citation type="submission" date="2014-12" db="EMBL/GenBank/DDBJ databases">
        <authorList>
            <person name="Smet A."/>
        </authorList>
    </citation>
    <scope>NUCLEOTIDE SEQUENCE [LARGE SCALE GENOMIC DNA]</scope>
</reference>
<protein>
    <submittedName>
        <fullName evidence="2">Uncharacterized protein</fullName>
    </submittedName>
</protein>
<evidence type="ECO:0000313" key="4">
    <source>
        <dbReference type="Proteomes" id="UP000038622"/>
    </source>
</evidence>
<reference evidence="5 6" key="2">
    <citation type="submission" date="2014-12" db="EMBL/GenBank/DDBJ databases">
        <authorList>
            <person name="Jaenicke S."/>
        </authorList>
    </citation>
    <scope>NUCLEOTIDE SEQUENCE [LARGE SCALE GENOMIC DNA]</scope>
</reference>
<gene>
    <name evidence="1" type="ORF">HAL011_09370</name>
    <name evidence="2" type="ORF">HAL013_04010</name>
    <name evidence="3" type="ORF">HAL09_01290</name>
</gene>
<proteinExistence type="predicted"/>
<reference evidence="2" key="1">
    <citation type="submission" date="2014-12" db="EMBL/GenBank/DDBJ databases">
        <title>Whole genome sequences of four Staphylococcus schleiferi canine isolates.</title>
        <authorList>
            <person name="Misic A.M."/>
            <person name="Cain C."/>
            <person name="Morris D.O."/>
            <person name="Rankin S."/>
            <person name="Beiting D."/>
        </authorList>
    </citation>
    <scope>NUCLEOTIDE SEQUENCE</scope>
    <source>
        <strain evidence="1">ASB11</strain>
        <strain evidence="2">ASB13</strain>
        <strain evidence="3">ASB9</strain>
    </source>
</reference>
<dbReference type="EMBL" id="CDMN01000004">
    <property type="protein sequence ID" value="CRF43585.1"/>
    <property type="molecule type" value="Genomic_DNA"/>
</dbReference>